<evidence type="ECO:0000256" key="1">
    <source>
        <dbReference type="SAM" id="Coils"/>
    </source>
</evidence>
<reference evidence="2" key="2">
    <citation type="submission" date="2016-06" db="EMBL/GenBank/DDBJ databases">
        <title>The genome of a short-lived fish provides insights into sex chromosome evolution and the genetic control of aging.</title>
        <authorList>
            <person name="Reichwald K."/>
            <person name="Felder M."/>
            <person name="Petzold A."/>
            <person name="Koch P."/>
            <person name="Groth M."/>
            <person name="Platzer M."/>
        </authorList>
    </citation>
    <scope>NUCLEOTIDE SEQUENCE</scope>
    <source>
        <tissue evidence="2">Brain</tissue>
    </source>
</reference>
<organism evidence="2">
    <name type="scientific">Nothobranchius furzeri</name>
    <name type="common">Turquoise killifish</name>
    <dbReference type="NCBI Taxonomy" id="105023"/>
    <lineage>
        <taxon>Eukaryota</taxon>
        <taxon>Metazoa</taxon>
        <taxon>Chordata</taxon>
        <taxon>Craniata</taxon>
        <taxon>Vertebrata</taxon>
        <taxon>Euteleostomi</taxon>
        <taxon>Actinopterygii</taxon>
        <taxon>Neopterygii</taxon>
        <taxon>Teleostei</taxon>
        <taxon>Neoteleostei</taxon>
        <taxon>Acanthomorphata</taxon>
        <taxon>Ovalentaria</taxon>
        <taxon>Atherinomorphae</taxon>
        <taxon>Cyprinodontiformes</taxon>
        <taxon>Nothobranchiidae</taxon>
        <taxon>Nothobranchius</taxon>
    </lineage>
</organism>
<keyword evidence="1" id="KW-0175">Coiled coil</keyword>
<sequence length="476" mass="56307">IVDCKLKVVNLSNANEQLLKENEDLKRRVREQERYRMRWCLKLKGVKEDKDENIRVKVLQTLGKIAPDLNLEEAVDVVHRLGKRVDGRNRNIIILFTQRRIKEELWRRTKDSSICKQERISFAEMFPQEDIQDRQRLWPLVEKARRAVNVYGYNNESQNKNMLEDITLNISELKDRYLTEYILMGGDWNMTPDEWTDRWPSRTGYISKWEFIKFKIREFTIQFSKNISRKQREYECKLFQEITYYCSKDDLDSQEKSKLMELQTKLDQLYLNKAEGAFVRSRAKWIEEGGKNSSYFFNLEKSRQKRNLISSLLIDGIECDDPKILENETYTFYSNLYSSQFSQADCDAFFDQIDNLIPKINESFKEICESDLKIEELDASIKKMALNKSPGPDGLTVNFFQFFWEDLREILFKAILASIEKGELMPSMKQGLITLIPKPTKDKRQLDNLRPITLLNTDYKISLAQLQQGLNKGFQV</sequence>
<protein>
    <recommendedName>
        <fullName evidence="3">Reverse transcriptase domain-containing protein</fullName>
    </recommendedName>
</protein>
<dbReference type="EMBL" id="HADY01009087">
    <property type="protein sequence ID" value="SBP47572.1"/>
    <property type="molecule type" value="Transcribed_RNA"/>
</dbReference>
<dbReference type="PANTHER" id="PTHR19446">
    <property type="entry name" value="REVERSE TRANSCRIPTASES"/>
    <property type="match status" value="1"/>
</dbReference>
<evidence type="ECO:0000313" key="2">
    <source>
        <dbReference type="EMBL" id="SBP47572.1"/>
    </source>
</evidence>
<gene>
    <name evidence="2" type="primary">BX547934.1</name>
</gene>
<feature type="coiled-coil region" evidence="1">
    <location>
        <begin position="8"/>
        <end position="35"/>
    </location>
</feature>
<dbReference type="AlphaFoldDB" id="A0A1A7ZXF3"/>
<accession>A0A1A7ZXF3</accession>
<reference evidence="2" key="1">
    <citation type="submission" date="2016-05" db="EMBL/GenBank/DDBJ databases">
        <authorList>
            <person name="Lavstsen T."/>
            <person name="Jespersen J.S."/>
        </authorList>
    </citation>
    <scope>NUCLEOTIDE SEQUENCE</scope>
    <source>
        <tissue evidence="2">Brain</tissue>
    </source>
</reference>
<feature type="non-terminal residue" evidence="2">
    <location>
        <position position="1"/>
    </location>
</feature>
<proteinExistence type="predicted"/>
<evidence type="ECO:0008006" key="3">
    <source>
        <dbReference type="Google" id="ProtNLM"/>
    </source>
</evidence>
<name>A0A1A7ZXF3_NOTFU</name>